<evidence type="ECO:0000313" key="1">
    <source>
        <dbReference type="EMBL" id="SCL93659.1"/>
    </source>
</evidence>
<dbReference type="SUPFAM" id="SSF54637">
    <property type="entry name" value="Thioesterase/thiol ester dehydrase-isomerase"/>
    <property type="match status" value="1"/>
</dbReference>
<reference evidence="1 2" key="1">
    <citation type="submission" date="2016-08" db="EMBL/GenBank/DDBJ databases">
        <authorList>
            <person name="Loux V."/>
            <person name="Rue O."/>
        </authorList>
    </citation>
    <scope>NUCLEOTIDE SEQUENCE [LARGE SCALE GENOMIC DNA]</scope>
    <source>
        <strain evidence="1 2">AFSSA_08CEB44bac</strain>
    </source>
</reference>
<evidence type="ECO:0000313" key="2">
    <source>
        <dbReference type="Proteomes" id="UP000242164"/>
    </source>
</evidence>
<accession>A0AAX2CHD8</accession>
<comment type="caution">
    <text evidence="1">The sequence shown here is derived from an EMBL/GenBank/DDBJ whole genome shotgun (WGS) entry which is preliminary data.</text>
</comment>
<name>A0AAX2CHD8_9BACI</name>
<dbReference type="Proteomes" id="UP000242164">
    <property type="component" value="Unassembled WGS sequence"/>
</dbReference>
<dbReference type="AlphaFoldDB" id="A0AAX2CHD8"/>
<organism evidence="1 2">
    <name type="scientific">Bacillus cytotoxicus</name>
    <dbReference type="NCBI Taxonomy" id="580165"/>
    <lineage>
        <taxon>Bacteria</taxon>
        <taxon>Bacillati</taxon>
        <taxon>Bacillota</taxon>
        <taxon>Bacilli</taxon>
        <taxon>Bacillales</taxon>
        <taxon>Bacillaceae</taxon>
        <taxon>Bacillus</taxon>
        <taxon>Bacillus cereus group</taxon>
    </lineage>
</organism>
<proteinExistence type="predicted"/>
<protein>
    <submittedName>
        <fullName evidence="1">Uncharacterized protein</fullName>
    </submittedName>
</protein>
<sequence>MKGTLPHRYPFLMIDHIVDIKEGQSVKGYKYRYK</sequence>
<dbReference type="EMBL" id="FMIK01000027">
    <property type="protein sequence ID" value="SCL93659.1"/>
    <property type="molecule type" value="Genomic_DNA"/>
</dbReference>
<dbReference type="InterPro" id="IPR029069">
    <property type="entry name" value="HotDog_dom_sf"/>
</dbReference>
<dbReference type="Gene3D" id="3.10.129.10">
    <property type="entry name" value="Hotdog Thioesterase"/>
    <property type="match status" value="1"/>
</dbReference>
<gene>
    <name evidence="1" type="ORF">BCB44BAC_02234</name>
</gene>